<protein>
    <submittedName>
        <fullName evidence="2">Uncharacterized protein</fullName>
    </submittedName>
</protein>
<keyword evidence="3" id="KW-1185">Reference proteome</keyword>
<sequence>MRTPPPSHEHIQGWGADLDHANRPAYPKERTPPRLEGVHWDQPSPQPRTVEVLKSVEHPVMTPVFGTTVPPKGLSGQMRRFAFRFSEGDMRHWLILLAADRVNMVEGLIDDFSRGTPPNVFKEVGGPAAIKHNPVGTARKALVFGALLGAGYLMLTRDSRRERQRERPAARLERPRRRR</sequence>
<evidence type="ECO:0000313" key="2">
    <source>
        <dbReference type="EMBL" id="NUZ05831.1"/>
    </source>
</evidence>
<name>A0A7Y6NMH5_9BURK</name>
<accession>A0A7Y6NMH5</accession>
<dbReference type="AlphaFoldDB" id="A0A7Y6NMH5"/>
<comment type="caution">
    <text evidence="2">The sequence shown here is derived from an EMBL/GenBank/DDBJ whole genome shotgun (WGS) entry which is preliminary data.</text>
</comment>
<feature type="region of interest" description="Disordered" evidence="1">
    <location>
        <begin position="159"/>
        <end position="179"/>
    </location>
</feature>
<evidence type="ECO:0000256" key="1">
    <source>
        <dbReference type="SAM" id="MobiDB-lite"/>
    </source>
</evidence>
<organism evidence="2 3">
    <name type="scientific">Piscinibacter koreensis</name>
    <dbReference type="NCBI Taxonomy" id="2742824"/>
    <lineage>
        <taxon>Bacteria</taxon>
        <taxon>Pseudomonadati</taxon>
        <taxon>Pseudomonadota</taxon>
        <taxon>Betaproteobacteria</taxon>
        <taxon>Burkholderiales</taxon>
        <taxon>Sphaerotilaceae</taxon>
        <taxon>Piscinibacter</taxon>
    </lineage>
</organism>
<gene>
    <name evidence="2" type="ORF">HQN59_08645</name>
</gene>
<reference evidence="2 3" key="1">
    <citation type="submission" date="2020-06" db="EMBL/GenBank/DDBJ databases">
        <title>Schlegella sp. ID0723 isolated from air conditioner.</title>
        <authorList>
            <person name="Kim D.Y."/>
            <person name="Kim D.-U."/>
        </authorList>
    </citation>
    <scope>NUCLEOTIDE SEQUENCE [LARGE SCALE GENOMIC DNA]</scope>
    <source>
        <strain evidence="2 3">ID0723</strain>
    </source>
</reference>
<feature type="compositionally biased region" description="Basic and acidic residues" evidence="1">
    <location>
        <begin position="7"/>
        <end position="39"/>
    </location>
</feature>
<dbReference type="Proteomes" id="UP000529637">
    <property type="component" value="Unassembled WGS sequence"/>
</dbReference>
<feature type="region of interest" description="Disordered" evidence="1">
    <location>
        <begin position="1"/>
        <end position="46"/>
    </location>
</feature>
<evidence type="ECO:0000313" key="3">
    <source>
        <dbReference type="Proteomes" id="UP000529637"/>
    </source>
</evidence>
<feature type="compositionally biased region" description="Basic and acidic residues" evidence="1">
    <location>
        <begin position="159"/>
        <end position="173"/>
    </location>
</feature>
<proteinExistence type="predicted"/>
<dbReference type="EMBL" id="JABWMJ010000003">
    <property type="protein sequence ID" value="NUZ05831.1"/>
    <property type="molecule type" value="Genomic_DNA"/>
</dbReference>